<comment type="caution">
    <text evidence="1">The sequence shown here is derived from an EMBL/GenBank/DDBJ whole genome shotgun (WGS) entry which is preliminary data.</text>
</comment>
<keyword evidence="2" id="KW-1185">Reference proteome</keyword>
<gene>
    <name evidence="1" type="ORF">CEXT_646531</name>
</gene>
<sequence length="80" mass="9400">MLAERRCGSHSDHELKSLKDIQLDTIAVSTMDLLHKNFLFFLFICLFAYLGECNAEDDEDYDDNMSRTFHRFPTAPRERP</sequence>
<evidence type="ECO:0000313" key="1">
    <source>
        <dbReference type="EMBL" id="GIY54287.1"/>
    </source>
</evidence>
<feature type="non-terminal residue" evidence="1">
    <location>
        <position position="80"/>
    </location>
</feature>
<proteinExistence type="predicted"/>
<name>A0AAV4U977_CAEEX</name>
<protein>
    <submittedName>
        <fullName evidence="1">Uncharacterized protein</fullName>
    </submittedName>
</protein>
<accession>A0AAV4U977</accession>
<evidence type="ECO:0000313" key="2">
    <source>
        <dbReference type="Proteomes" id="UP001054945"/>
    </source>
</evidence>
<dbReference type="AlphaFoldDB" id="A0AAV4U977"/>
<dbReference type="Proteomes" id="UP001054945">
    <property type="component" value="Unassembled WGS sequence"/>
</dbReference>
<dbReference type="EMBL" id="BPLR01012494">
    <property type="protein sequence ID" value="GIY54287.1"/>
    <property type="molecule type" value="Genomic_DNA"/>
</dbReference>
<organism evidence="1 2">
    <name type="scientific">Caerostris extrusa</name>
    <name type="common">Bark spider</name>
    <name type="synonym">Caerostris bankana</name>
    <dbReference type="NCBI Taxonomy" id="172846"/>
    <lineage>
        <taxon>Eukaryota</taxon>
        <taxon>Metazoa</taxon>
        <taxon>Ecdysozoa</taxon>
        <taxon>Arthropoda</taxon>
        <taxon>Chelicerata</taxon>
        <taxon>Arachnida</taxon>
        <taxon>Araneae</taxon>
        <taxon>Araneomorphae</taxon>
        <taxon>Entelegynae</taxon>
        <taxon>Araneoidea</taxon>
        <taxon>Araneidae</taxon>
        <taxon>Caerostris</taxon>
    </lineage>
</organism>
<reference evidence="1 2" key="1">
    <citation type="submission" date="2021-06" db="EMBL/GenBank/DDBJ databases">
        <title>Caerostris extrusa draft genome.</title>
        <authorList>
            <person name="Kono N."/>
            <person name="Arakawa K."/>
        </authorList>
    </citation>
    <scope>NUCLEOTIDE SEQUENCE [LARGE SCALE GENOMIC DNA]</scope>
</reference>